<dbReference type="AlphaFoldDB" id="A0A8X7XR37"/>
<comment type="subcellular location">
    <subcellularLocation>
        <location evidence="3">Cell membrane</location>
        <topology evidence="3">Multi-pass membrane protein</topology>
    </subcellularLocation>
    <subcellularLocation>
        <location evidence="1">Cytoplasm</location>
        <location evidence="1">Cytoskeleton</location>
    </subcellularLocation>
    <subcellularLocation>
        <location evidence="2">Endoplasmic reticulum membrane</location>
        <topology evidence="2">Multi-pass membrane protein</topology>
    </subcellularLocation>
    <subcellularLocation>
        <location evidence="13">Membrane</location>
        <topology evidence="13">Multi-pass membrane protein</topology>
    </subcellularLocation>
</comment>
<comment type="caution">
    <text evidence="14">The sequence shown here is derived from an EMBL/GenBank/DDBJ whole genome shotgun (WGS) entry which is preliminary data.</text>
</comment>
<dbReference type="GO" id="GO:0005856">
    <property type="term" value="C:cytoskeleton"/>
    <property type="evidence" value="ECO:0007669"/>
    <property type="project" value="UniProtKB-SubCell"/>
</dbReference>
<keyword evidence="11 13" id="KW-0472">Membrane</keyword>
<keyword evidence="8" id="KW-0256">Endoplasmic reticulum</keyword>
<evidence type="ECO:0000256" key="2">
    <source>
        <dbReference type="ARBA" id="ARBA00004477"/>
    </source>
</evidence>
<feature type="transmembrane region" description="Helical" evidence="13">
    <location>
        <begin position="42"/>
        <end position="64"/>
    </location>
</feature>
<evidence type="ECO:0000256" key="8">
    <source>
        <dbReference type="ARBA" id="ARBA00022824"/>
    </source>
</evidence>
<keyword evidence="5" id="KW-1003">Cell membrane</keyword>
<evidence type="ECO:0000256" key="6">
    <source>
        <dbReference type="ARBA" id="ARBA00022490"/>
    </source>
</evidence>
<dbReference type="GO" id="GO:0051051">
    <property type="term" value="P:negative regulation of transport"/>
    <property type="evidence" value="ECO:0007669"/>
    <property type="project" value="TreeGrafter"/>
</dbReference>
<comment type="caution">
    <text evidence="13">Lacks conserved residue(s) required for the propagation of feature annotation.</text>
</comment>
<dbReference type="PANTHER" id="PTHR12859:SF2">
    <property type="entry name" value="PRA1 FAMILY PROTEIN 3"/>
    <property type="match status" value="1"/>
</dbReference>
<feature type="non-terminal residue" evidence="14">
    <location>
        <position position="1"/>
    </location>
</feature>
<evidence type="ECO:0000313" key="14">
    <source>
        <dbReference type="EMBL" id="KAG2471429.1"/>
    </source>
</evidence>
<dbReference type="PANTHER" id="PTHR12859">
    <property type="entry name" value="PRA1 PROTEIN"/>
    <property type="match status" value="1"/>
</dbReference>
<keyword evidence="15" id="KW-1185">Reference proteome</keyword>
<evidence type="ECO:0000313" key="15">
    <source>
        <dbReference type="Proteomes" id="UP000886611"/>
    </source>
</evidence>
<dbReference type="Proteomes" id="UP000886611">
    <property type="component" value="Unassembled WGS sequence"/>
</dbReference>
<evidence type="ECO:0000256" key="10">
    <source>
        <dbReference type="ARBA" id="ARBA00022990"/>
    </source>
</evidence>
<name>A0A8X7XR37_POLSE</name>
<evidence type="ECO:0000256" key="12">
    <source>
        <dbReference type="ARBA" id="ARBA00023212"/>
    </source>
</evidence>
<comment type="similarity">
    <text evidence="4 13">Belongs to the PRA1 family.</text>
</comment>
<evidence type="ECO:0000256" key="4">
    <source>
        <dbReference type="ARBA" id="ARBA00006483"/>
    </source>
</evidence>
<dbReference type="GO" id="GO:0005886">
    <property type="term" value="C:plasma membrane"/>
    <property type="evidence" value="ECO:0007669"/>
    <property type="project" value="UniProtKB-SubCell"/>
</dbReference>
<dbReference type="GO" id="GO:0005789">
    <property type="term" value="C:endoplasmic reticulum membrane"/>
    <property type="evidence" value="ECO:0007669"/>
    <property type="project" value="UniProtKB-SubCell"/>
</dbReference>
<dbReference type="Pfam" id="PF03208">
    <property type="entry name" value="PRA1"/>
    <property type="match status" value="1"/>
</dbReference>
<dbReference type="EMBL" id="JAATIS010000094">
    <property type="protein sequence ID" value="KAG2471429.1"/>
    <property type="molecule type" value="Genomic_DNA"/>
</dbReference>
<organism evidence="14 15">
    <name type="scientific">Polypterus senegalus</name>
    <name type="common">Senegal bichir</name>
    <dbReference type="NCBI Taxonomy" id="55291"/>
    <lineage>
        <taxon>Eukaryota</taxon>
        <taxon>Metazoa</taxon>
        <taxon>Chordata</taxon>
        <taxon>Craniata</taxon>
        <taxon>Vertebrata</taxon>
        <taxon>Euteleostomi</taxon>
        <taxon>Actinopterygii</taxon>
        <taxon>Polypteriformes</taxon>
        <taxon>Polypteridae</taxon>
        <taxon>Polypterus</taxon>
    </lineage>
</organism>
<feature type="non-terminal residue" evidence="14">
    <location>
        <position position="134"/>
    </location>
</feature>
<gene>
    <name evidence="14" type="primary">Arl6ip5_0</name>
    <name evidence="14" type="ORF">GTO96_0005113</name>
</gene>
<sequence>MAGLEFAPLRQWDDFFPGTDRFAKPDFGDMAKWNNRVVSNLLYYQTNYLVASLVVFLAVGLRALMQQVIAQLHFCGNGTELKLDLCRFSCCIRGEGSTKMAAERQTVASSVPLTAWFISYDSDAGLRFKSGLLK</sequence>
<evidence type="ECO:0000256" key="7">
    <source>
        <dbReference type="ARBA" id="ARBA00022692"/>
    </source>
</evidence>
<protein>
    <recommendedName>
        <fullName evidence="13">PRA1 family protein</fullName>
    </recommendedName>
</protein>
<keyword evidence="7 13" id="KW-0812">Transmembrane</keyword>
<evidence type="ECO:0000256" key="3">
    <source>
        <dbReference type="ARBA" id="ARBA00004651"/>
    </source>
</evidence>
<accession>A0A8X7XR37</accession>
<evidence type="ECO:0000256" key="9">
    <source>
        <dbReference type="ARBA" id="ARBA00022989"/>
    </source>
</evidence>
<evidence type="ECO:0000256" key="5">
    <source>
        <dbReference type="ARBA" id="ARBA00022475"/>
    </source>
</evidence>
<evidence type="ECO:0000256" key="1">
    <source>
        <dbReference type="ARBA" id="ARBA00004245"/>
    </source>
</evidence>
<reference evidence="14 15" key="1">
    <citation type="journal article" date="2021" name="Cell">
        <title>Tracing the genetic footprints of vertebrate landing in non-teleost ray-finned fishes.</title>
        <authorList>
            <person name="Bi X."/>
            <person name="Wang K."/>
            <person name="Yang L."/>
            <person name="Pan H."/>
            <person name="Jiang H."/>
            <person name="Wei Q."/>
            <person name="Fang M."/>
            <person name="Yu H."/>
            <person name="Zhu C."/>
            <person name="Cai Y."/>
            <person name="He Y."/>
            <person name="Gan X."/>
            <person name="Zeng H."/>
            <person name="Yu D."/>
            <person name="Zhu Y."/>
            <person name="Jiang H."/>
            <person name="Qiu Q."/>
            <person name="Yang H."/>
            <person name="Zhang Y.E."/>
            <person name="Wang W."/>
            <person name="Zhu M."/>
            <person name="He S."/>
            <person name="Zhang G."/>
        </authorList>
    </citation>
    <scope>NUCLEOTIDE SEQUENCE [LARGE SCALE GENOMIC DNA]</scope>
    <source>
        <strain evidence="14">Bchr_013</strain>
    </source>
</reference>
<dbReference type="InterPro" id="IPR004895">
    <property type="entry name" value="Prenylated_rab_accept_PRA1"/>
</dbReference>
<keyword evidence="12" id="KW-0206">Cytoskeleton</keyword>
<evidence type="ECO:0000256" key="13">
    <source>
        <dbReference type="RuleBase" id="RU363107"/>
    </source>
</evidence>
<evidence type="ECO:0000256" key="11">
    <source>
        <dbReference type="ARBA" id="ARBA00023136"/>
    </source>
</evidence>
<keyword evidence="6" id="KW-0963">Cytoplasm</keyword>
<keyword evidence="9 13" id="KW-1133">Transmembrane helix</keyword>
<keyword evidence="10" id="KW-0007">Acetylation</keyword>
<proteinExistence type="inferred from homology"/>